<dbReference type="RefSeq" id="WP_147769934.1">
    <property type="nucleotide sequence ID" value="NZ_VRKQ01000021.1"/>
</dbReference>
<dbReference type="GO" id="GO:0016020">
    <property type="term" value="C:membrane"/>
    <property type="evidence" value="ECO:0007669"/>
    <property type="project" value="InterPro"/>
</dbReference>
<dbReference type="SUPFAM" id="SSF81452">
    <property type="entry name" value="Cytochrome c oxidase subunit III-like"/>
    <property type="match status" value="1"/>
</dbReference>
<feature type="transmembrane region" description="Helical" evidence="1">
    <location>
        <begin position="179"/>
        <end position="198"/>
    </location>
</feature>
<comment type="caution">
    <text evidence="2">The sequence shown here is derived from an EMBL/GenBank/DDBJ whole genome shotgun (WGS) entry which is preliminary data.</text>
</comment>
<dbReference type="GO" id="GO:0009055">
    <property type="term" value="F:electron transfer activity"/>
    <property type="evidence" value="ECO:0007669"/>
    <property type="project" value="InterPro"/>
</dbReference>
<dbReference type="AlphaFoldDB" id="A0A5C7GE28"/>
<name>A0A5C7GE28_9FLAO</name>
<dbReference type="Proteomes" id="UP000321080">
    <property type="component" value="Unassembled WGS sequence"/>
</dbReference>
<keyword evidence="1" id="KW-0472">Membrane</keyword>
<keyword evidence="1" id="KW-0812">Transmembrane</keyword>
<gene>
    <name evidence="2" type="ORF">FUA22_17695</name>
</gene>
<evidence type="ECO:0000256" key="1">
    <source>
        <dbReference type="SAM" id="Phobius"/>
    </source>
</evidence>
<evidence type="ECO:0000313" key="3">
    <source>
        <dbReference type="Proteomes" id="UP000321080"/>
    </source>
</evidence>
<proteinExistence type="predicted"/>
<keyword evidence="3" id="KW-1185">Reference proteome</keyword>
<accession>A0A5C7GE28</accession>
<keyword evidence="1" id="KW-1133">Transmembrane helix</keyword>
<reference evidence="2 3" key="1">
    <citation type="submission" date="2019-08" db="EMBL/GenBank/DDBJ databases">
        <title>Seonamhaeicola sediminis sp. nov., isolated from marine sediment.</title>
        <authorList>
            <person name="Cao W.R."/>
        </authorList>
    </citation>
    <scope>NUCLEOTIDE SEQUENCE [LARGE SCALE GENOMIC DNA]</scope>
    <source>
        <strain evidence="2 3">1505</strain>
    </source>
</reference>
<feature type="transmembrane region" description="Helical" evidence="1">
    <location>
        <begin position="111"/>
        <end position="136"/>
    </location>
</feature>
<feature type="transmembrane region" description="Helical" evidence="1">
    <location>
        <begin position="51"/>
        <end position="70"/>
    </location>
</feature>
<dbReference type="InterPro" id="IPR018750">
    <property type="entry name" value="DUF2306_membrane"/>
</dbReference>
<feature type="transmembrane region" description="Helical" evidence="1">
    <location>
        <begin position="148"/>
        <end position="167"/>
    </location>
</feature>
<dbReference type="OrthoDB" id="6385003at2"/>
<sequence length="203" mass="23609">MSVSSKKSLLSRVALILIFLIALYFVLTRAIEYFVFTEESYGKYFWPRVNWVFPHVLCGTIALLIGPFQFSKKLRAKNVKLHRRIGYTYLIAILIGSIASLGLAFTSKVNITYMMGLAFLAVAWLLTSGMAFFCILKRKIMQHKEWMTRSYVVTFAFVVFRLFSDVLKHYEIMEHPATLLSWAAWAVPLLFTEVFIQYRKTFK</sequence>
<evidence type="ECO:0000313" key="2">
    <source>
        <dbReference type="EMBL" id="TXG34742.1"/>
    </source>
</evidence>
<protein>
    <submittedName>
        <fullName evidence="2">DUF2306 domain-containing protein</fullName>
    </submittedName>
</protein>
<organism evidence="2 3">
    <name type="scientific">Seonamhaeicola maritimus</name>
    <dbReference type="NCBI Taxonomy" id="2591822"/>
    <lineage>
        <taxon>Bacteria</taxon>
        <taxon>Pseudomonadati</taxon>
        <taxon>Bacteroidota</taxon>
        <taxon>Flavobacteriia</taxon>
        <taxon>Flavobacteriales</taxon>
        <taxon>Flavobacteriaceae</taxon>
    </lineage>
</organism>
<feature type="transmembrane region" description="Helical" evidence="1">
    <location>
        <begin position="12"/>
        <end position="31"/>
    </location>
</feature>
<dbReference type="EMBL" id="VRKQ01000021">
    <property type="protein sequence ID" value="TXG34742.1"/>
    <property type="molecule type" value="Genomic_DNA"/>
</dbReference>
<feature type="transmembrane region" description="Helical" evidence="1">
    <location>
        <begin position="86"/>
        <end position="105"/>
    </location>
</feature>
<dbReference type="Pfam" id="PF10067">
    <property type="entry name" value="DUF2306"/>
    <property type="match status" value="1"/>
</dbReference>
<dbReference type="InterPro" id="IPR035973">
    <property type="entry name" value="Cyt_c_oxidase_su3-like_sf"/>
</dbReference>